<protein>
    <submittedName>
        <fullName evidence="6">Transcriptional regulator, DeoR family</fullName>
    </submittedName>
</protein>
<dbReference type="Gene3D" id="1.10.10.10">
    <property type="entry name" value="Winged helix-like DNA-binding domain superfamily/Winged helix DNA-binding domain"/>
    <property type="match status" value="1"/>
</dbReference>
<evidence type="ECO:0000256" key="3">
    <source>
        <dbReference type="ARBA" id="ARBA00023163"/>
    </source>
</evidence>
<dbReference type="PANTHER" id="PTHR30363">
    <property type="entry name" value="HTH-TYPE TRANSCRIPTIONAL REGULATOR SRLR-RELATED"/>
    <property type="match status" value="1"/>
</dbReference>
<sequence>MYFSALNHEDQSRDMPDKDAPSNHREQEILRELRLAGGSTRIGYLAGRLGVSDETIRRNIKSLAARSLVRKVHGGVLLAENLTVTEPPFQSRMDQNSGVKQRLAQRVREMISDGDSLFLDIGSTTAYVAQALRHHRNLYIVTNSLAVAHMLTARNNNRVFLAGGELRSHDGGAFGLDAINFIRRFNVQYAVFSVGAINANIGFMLHDMQEADLSREAAARAQTRIVVAGSEKFGLRAPIAVQDPSQFDILVTDSAPPDDIADMLRRSEISMLFP</sequence>
<dbReference type="InterPro" id="IPR036390">
    <property type="entry name" value="WH_DNA-bd_sf"/>
</dbReference>
<dbReference type="SMART" id="SM00420">
    <property type="entry name" value="HTH_DEOR"/>
    <property type="match status" value="1"/>
</dbReference>
<dbReference type="Gene3D" id="3.40.50.1360">
    <property type="match status" value="1"/>
</dbReference>
<evidence type="ECO:0000256" key="2">
    <source>
        <dbReference type="ARBA" id="ARBA00023015"/>
    </source>
</evidence>
<dbReference type="SUPFAM" id="SSF100950">
    <property type="entry name" value="NagB/RpiA/CoA transferase-like"/>
    <property type="match status" value="1"/>
</dbReference>
<feature type="region of interest" description="Disordered" evidence="4">
    <location>
        <begin position="1"/>
        <end position="24"/>
    </location>
</feature>
<feature type="domain" description="HTH deoR-type" evidence="5">
    <location>
        <begin position="23"/>
        <end position="78"/>
    </location>
</feature>
<dbReference type="AlphaFoldDB" id="A0A3B0SKT8"/>
<dbReference type="InterPro" id="IPR001034">
    <property type="entry name" value="DeoR_HTH"/>
</dbReference>
<keyword evidence="3" id="KW-0804">Transcription</keyword>
<keyword evidence="2" id="KW-0805">Transcription regulation</keyword>
<dbReference type="Pfam" id="PF00455">
    <property type="entry name" value="DeoRC"/>
    <property type="match status" value="1"/>
</dbReference>
<dbReference type="InterPro" id="IPR014036">
    <property type="entry name" value="DeoR-like_C"/>
</dbReference>
<dbReference type="InterPro" id="IPR037171">
    <property type="entry name" value="NagB/RpiA_transferase-like"/>
</dbReference>
<reference evidence="6" key="1">
    <citation type="submission" date="2018-06" db="EMBL/GenBank/DDBJ databases">
        <authorList>
            <person name="Zhirakovskaya E."/>
        </authorList>
    </citation>
    <scope>NUCLEOTIDE SEQUENCE</scope>
</reference>
<feature type="compositionally biased region" description="Basic and acidic residues" evidence="4">
    <location>
        <begin position="7"/>
        <end position="24"/>
    </location>
</feature>
<dbReference type="InterPro" id="IPR050313">
    <property type="entry name" value="Carb_Metab_HTH_regulators"/>
</dbReference>
<dbReference type="SMART" id="SM01134">
    <property type="entry name" value="DeoRC"/>
    <property type="match status" value="1"/>
</dbReference>
<dbReference type="PANTHER" id="PTHR30363:SF4">
    <property type="entry name" value="GLYCEROL-3-PHOSPHATE REGULON REPRESSOR"/>
    <property type="match status" value="1"/>
</dbReference>
<dbReference type="GO" id="GO:0003700">
    <property type="term" value="F:DNA-binding transcription factor activity"/>
    <property type="evidence" value="ECO:0007669"/>
    <property type="project" value="InterPro"/>
</dbReference>
<dbReference type="PRINTS" id="PR00037">
    <property type="entry name" value="HTHLACR"/>
</dbReference>
<evidence type="ECO:0000256" key="1">
    <source>
        <dbReference type="ARBA" id="ARBA00022491"/>
    </source>
</evidence>
<dbReference type="EMBL" id="UOEG01000158">
    <property type="protein sequence ID" value="VAV96993.1"/>
    <property type="molecule type" value="Genomic_DNA"/>
</dbReference>
<proteinExistence type="predicted"/>
<dbReference type="PROSITE" id="PS51000">
    <property type="entry name" value="HTH_DEOR_2"/>
    <property type="match status" value="1"/>
</dbReference>
<dbReference type="InterPro" id="IPR036388">
    <property type="entry name" value="WH-like_DNA-bd_sf"/>
</dbReference>
<keyword evidence="1" id="KW-0678">Repressor</keyword>
<evidence type="ECO:0000259" key="5">
    <source>
        <dbReference type="PROSITE" id="PS51000"/>
    </source>
</evidence>
<organism evidence="6">
    <name type="scientific">hydrothermal vent metagenome</name>
    <dbReference type="NCBI Taxonomy" id="652676"/>
    <lineage>
        <taxon>unclassified sequences</taxon>
        <taxon>metagenomes</taxon>
        <taxon>ecological metagenomes</taxon>
    </lineage>
</organism>
<dbReference type="SUPFAM" id="SSF46785">
    <property type="entry name" value="Winged helix' DNA-binding domain"/>
    <property type="match status" value="1"/>
</dbReference>
<name>A0A3B0SKT8_9ZZZZ</name>
<gene>
    <name evidence="6" type="ORF">MNBD_ALPHA07-524</name>
</gene>
<accession>A0A3B0SKT8</accession>
<evidence type="ECO:0000313" key="6">
    <source>
        <dbReference type="EMBL" id="VAV96993.1"/>
    </source>
</evidence>
<evidence type="ECO:0000256" key="4">
    <source>
        <dbReference type="SAM" id="MobiDB-lite"/>
    </source>
</evidence>
<dbReference type="Pfam" id="PF08220">
    <property type="entry name" value="HTH_DeoR"/>
    <property type="match status" value="1"/>
</dbReference>